<evidence type="ECO:0000256" key="1">
    <source>
        <dbReference type="ARBA" id="ARBA00022490"/>
    </source>
</evidence>
<dbReference type="GO" id="GO:0006189">
    <property type="term" value="P:'de novo' IMP biosynthetic process"/>
    <property type="evidence" value="ECO:0007669"/>
    <property type="project" value="InterPro"/>
</dbReference>
<evidence type="ECO:0000313" key="8">
    <source>
        <dbReference type="EMBL" id="MPN04947.1"/>
    </source>
</evidence>
<dbReference type="GO" id="GO:0004642">
    <property type="term" value="F:phosphoribosylformylglycinamidine synthase activity"/>
    <property type="evidence" value="ECO:0007669"/>
    <property type="project" value="UniProtKB-EC"/>
</dbReference>
<gene>
    <name evidence="8" type="primary">purL_34</name>
    <name evidence="8" type="ORF">SDC9_152196</name>
</gene>
<dbReference type="EC" id="6.3.5.3" evidence="8"/>
<keyword evidence="3" id="KW-0547">Nucleotide-binding</keyword>
<dbReference type="InterPro" id="IPR010075">
    <property type="entry name" value="PRibForGlyAmidine_synth_PurQ"/>
</dbReference>
<evidence type="ECO:0000256" key="7">
    <source>
        <dbReference type="ARBA" id="ARBA00022962"/>
    </source>
</evidence>
<keyword evidence="6" id="KW-0067">ATP-binding</keyword>
<dbReference type="PROSITE" id="PS51273">
    <property type="entry name" value="GATASE_TYPE_1"/>
    <property type="match status" value="1"/>
</dbReference>
<protein>
    <submittedName>
        <fullName evidence="8">Phosphoribosylformylglycinamidine synthase</fullName>
        <ecNumber evidence="8">6.3.5.3</ecNumber>
    </submittedName>
</protein>
<dbReference type="InterPro" id="IPR029062">
    <property type="entry name" value="Class_I_gatase-like"/>
</dbReference>
<dbReference type="Pfam" id="PF13507">
    <property type="entry name" value="GATase_5"/>
    <property type="match status" value="1"/>
</dbReference>
<evidence type="ECO:0000256" key="4">
    <source>
        <dbReference type="ARBA" id="ARBA00022755"/>
    </source>
</evidence>
<dbReference type="EMBL" id="VSSQ01050863">
    <property type="protein sequence ID" value="MPN04947.1"/>
    <property type="molecule type" value="Genomic_DNA"/>
</dbReference>
<evidence type="ECO:0000256" key="6">
    <source>
        <dbReference type="ARBA" id="ARBA00022840"/>
    </source>
</evidence>
<keyword evidence="1" id="KW-0963">Cytoplasm</keyword>
<dbReference type="PANTHER" id="PTHR10099:SF1">
    <property type="entry name" value="PHOSPHORIBOSYLFORMYLGLYCINAMIDINE SYNTHASE"/>
    <property type="match status" value="1"/>
</dbReference>
<dbReference type="GO" id="GO:0005737">
    <property type="term" value="C:cytoplasm"/>
    <property type="evidence" value="ECO:0007669"/>
    <property type="project" value="TreeGrafter"/>
</dbReference>
<evidence type="ECO:0000256" key="5">
    <source>
        <dbReference type="ARBA" id="ARBA00022801"/>
    </source>
</evidence>
<reference evidence="8" key="1">
    <citation type="submission" date="2019-08" db="EMBL/GenBank/DDBJ databases">
        <authorList>
            <person name="Kucharzyk K."/>
            <person name="Murdoch R.W."/>
            <person name="Higgins S."/>
            <person name="Loffler F."/>
        </authorList>
    </citation>
    <scope>NUCLEOTIDE SEQUENCE</scope>
</reference>
<keyword evidence="7" id="KW-0315">Glutamine amidotransferase</keyword>
<proteinExistence type="predicted"/>
<dbReference type="AlphaFoldDB" id="A0A645ESY8"/>
<organism evidence="8">
    <name type="scientific">bioreactor metagenome</name>
    <dbReference type="NCBI Taxonomy" id="1076179"/>
    <lineage>
        <taxon>unclassified sequences</taxon>
        <taxon>metagenomes</taxon>
        <taxon>ecological metagenomes</taxon>
    </lineage>
</organism>
<dbReference type="Gene3D" id="3.40.50.880">
    <property type="match status" value="1"/>
</dbReference>
<dbReference type="GO" id="GO:0005524">
    <property type="term" value="F:ATP binding"/>
    <property type="evidence" value="ECO:0007669"/>
    <property type="project" value="UniProtKB-KW"/>
</dbReference>
<accession>A0A645ESY8</accession>
<dbReference type="SMART" id="SM01211">
    <property type="entry name" value="GATase_5"/>
    <property type="match status" value="1"/>
</dbReference>
<dbReference type="PANTHER" id="PTHR10099">
    <property type="entry name" value="PHOSPHORIBOSYLFORMYLGLYCINAMIDINE SYNTHASE"/>
    <property type="match status" value="1"/>
</dbReference>
<dbReference type="PIRSF" id="PIRSF001586">
    <property type="entry name" value="FGAM_synth_I"/>
    <property type="match status" value="1"/>
</dbReference>
<sequence>MKRSDVKVLVITGFGLNCERETAAACRLVGATPELVHLNDLIAGKRTLEEYQMLTFIGGFSFGDHLGSGTVFANRVKFRLRDQLERFVADGKLVIGICNGFQTLTRLGMVPALDGDYFRQTVALTHNDSGIFRDDWCILKANQESPCVFTRGIDKVRLPLRHGEGKFVADDALLDELEKRHLVAVRYANENGSFATEFPANPNGSLRSIAGICDPTGRIFGLMPHPEAFLSPLNSPTWTADKAAGRLAREGEGVVFFRNAVDYIADNF</sequence>
<evidence type="ECO:0000256" key="3">
    <source>
        <dbReference type="ARBA" id="ARBA00022741"/>
    </source>
</evidence>
<comment type="caution">
    <text evidence="8">The sequence shown here is derived from an EMBL/GenBank/DDBJ whole genome shotgun (WGS) entry which is preliminary data.</text>
</comment>
<dbReference type="SUPFAM" id="SSF52317">
    <property type="entry name" value="Class I glutamine amidotransferase-like"/>
    <property type="match status" value="1"/>
</dbReference>
<keyword evidence="4" id="KW-0658">Purine biosynthesis</keyword>
<name>A0A645ESY8_9ZZZZ</name>
<dbReference type="GO" id="GO:0016787">
    <property type="term" value="F:hydrolase activity"/>
    <property type="evidence" value="ECO:0007669"/>
    <property type="project" value="UniProtKB-KW"/>
</dbReference>
<keyword evidence="5" id="KW-0378">Hydrolase</keyword>
<keyword evidence="2 8" id="KW-0436">Ligase</keyword>
<evidence type="ECO:0000256" key="2">
    <source>
        <dbReference type="ARBA" id="ARBA00022598"/>
    </source>
</evidence>